<dbReference type="EC" id="2.1.1.205" evidence="9"/>
<proteinExistence type="inferred from homology"/>
<sequence length="320" mass="34524">MGRASKDKRDIYYRKAKEEGWRARSAYKLLHIDDAFDIFSGVRHVVDLCAAPGSWSQVLSRRMYLPAVGAGCAAEELPKIVAVDLQPMAPIEGVTQLQGDITSEATARQVISHFQGHHADLVVCDGAPDVTGLHDVDEYVQGQLILAALAIVTAVLTPGGTFVAKVFRGRDVALLYSQLKIFFPDVTVAKPRSSRNSSIEAFVVCRRYAPPPGFEPAQLRALLHSSWKAFGPEAQHSALMRQLVPFLACGDLDGWDADASYDLPAQGYISLPPVQPPTAPAYRRAVEALKGAAAHGSSLSKQAVAPKESHEATAAEETAR</sequence>
<dbReference type="InterPro" id="IPR028590">
    <property type="entry name" value="RNA_methyltr_E_TRM7"/>
</dbReference>
<feature type="binding site" evidence="9">
    <location>
        <position position="100"/>
    </location>
    <ligand>
        <name>S-adenosyl-L-methionine</name>
        <dbReference type="ChEBI" id="CHEBI:59789"/>
    </ligand>
</feature>
<feature type="binding site" evidence="9">
    <location>
        <position position="55"/>
    </location>
    <ligand>
        <name>S-adenosyl-L-methionine</name>
        <dbReference type="ChEBI" id="CHEBI:59789"/>
    </ligand>
</feature>
<feature type="binding site" evidence="9">
    <location>
        <position position="53"/>
    </location>
    <ligand>
        <name>S-adenosyl-L-methionine</name>
        <dbReference type="ChEBI" id="CHEBI:59789"/>
    </ligand>
</feature>
<dbReference type="Gene3D" id="3.40.50.150">
    <property type="entry name" value="Vaccinia Virus protein VP39"/>
    <property type="match status" value="1"/>
</dbReference>
<dbReference type="GO" id="GO:0005634">
    <property type="term" value="C:nucleus"/>
    <property type="evidence" value="ECO:0007669"/>
    <property type="project" value="UniProtKB-SubCell"/>
</dbReference>
<dbReference type="GO" id="GO:0106340">
    <property type="term" value="F:tRNA (guanosine(34)-2'-O)-methyltransferase activity"/>
    <property type="evidence" value="ECO:0007669"/>
    <property type="project" value="UniProtKB-ARBA"/>
</dbReference>
<evidence type="ECO:0000256" key="5">
    <source>
        <dbReference type="ARBA" id="ARBA00022679"/>
    </source>
</evidence>
<feature type="region of interest" description="Disordered" evidence="10">
    <location>
        <begin position="296"/>
        <end position="320"/>
    </location>
</feature>
<keyword evidence="6 9" id="KW-0949">S-adenosyl-L-methionine</keyword>
<evidence type="ECO:0000256" key="8">
    <source>
        <dbReference type="ARBA" id="ARBA00048902"/>
    </source>
</evidence>
<evidence type="ECO:0000256" key="1">
    <source>
        <dbReference type="ARBA" id="ARBA00004123"/>
    </source>
</evidence>
<keyword evidence="4 9" id="KW-0489">Methyltransferase</keyword>
<evidence type="ECO:0000256" key="9">
    <source>
        <dbReference type="HAMAP-Rule" id="MF_03162"/>
    </source>
</evidence>
<evidence type="ECO:0000256" key="6">
    <source>
        <dbReference type="ARBA" id="ARBA00022691"/>
    </source>
</evidence>
<keyword evidence="5 9" id="KW-0808">Transferase</keyword>
<name>A0A9D4TZ55_CHLVU</name>
<dbReference type="GO" id="GO:0002128">
    <property type="term" value="P:tRNA nucleoside ribose methylation"/>
    <property type="evidence" value="ECO:0007669"/>
    <property type="project" value="UniProtKB-UniRule"/>
</dbReference>
<comment type="subcellular location">
    <subcellularLocation>
        <location evidence="2 9">Cytoplasm</location>
    </subcellularLocation>
    <subcellularLocation>
        <location evidence="1">Nucleus</location>
    </subcellularLocation>
</comment>
<feature type="binding site" evidence="9">
    <location>
        <position position="84"/>
    </location>
    <ligand>
        <name>S-adenosyl-L-methionine</name>
        <dbReference type="ChEBI" id="CHEBI:59789"/>
    </ligand>
</feature>
<gene>
    <name evidence="12" type="ORF">D9Q98_001058</name>
</gene>
<dbReference type="GO" id="GO:0005737">
    <property type="term" value="C:cytoplasm"/>
    <property type="evidence" value="ECO:0007669"/>
    <property type="project" value="UniProtKB-SubCell"/>
</dbReference>
<evidence type="ECO:0000313" key="13">
    <source>
        <dbReference type="Proteomes" id="UP001055712"/>
    </source>
</evidence>
<accession>A0A9D4TZ55</accession>
<dbReference type="FunFam" id="3.40.50.150:FF:000040">
    <property type="entry name" value="Putative ribosomal RNA methyltransferase 1"/>
    <property type="match status" value="1"/>
</dbReference>
<comment type="catalytic activity">
    <reaction evidence="8 9">
        <text>cytidine(32)/guanosine(34) in tRNA + 2 S-adenosyl-L-methionine = 2'-O-methylcytidine(32)/2'-O-methylguanosine(34) in tRNA + 2 S-adenosyl-L-homocysteine + 2 H(+)</text>
        <dbReference type="Rhea" id="RHEA:42396"/>
        <dbReference type="Rhea" id="RHEA-COMP:10246"/>
        <dbReference type="Rhea" id="RHEA-COMP:10247"/>
        <dbReference type="ChEBI" id="CHEBI:15378"/>
        <dbReference type="ChEBI" id="CHEBI:57856"/>
        <dbReference type="ChEBI" id="CHEBI:59789"/>
        <dbReference type="ChEBI" id="CHEBI:74269"/>
        <dbReference type="ChEBI" id="CHEBI:74445"/>
        <dbReference type="ChEBI" id="CHEBI:74495"/>
        <dbReference type="ChEBI" id="CHEBI:82748"/>
        <dbReference type="EC" id="2.1.1.205"/>
    </reaction>
</comment>
<dbReference type="InterPro" id="IPR029063">
    <property type="entry name" value="SAM-dependent_MTases_sf"/>
</dbReference>
<comment type="function">
    <text evidence="9">Methylates the 2'-O-ribose of nucleotides at positions 32 and 34 of the tRNA anticodon loop of substrate tRNAs.</text>
</comment>
<dbReference type="PANTHER" id="PTHR10920">
    <property type="entry name" value="RIBOSOMAL RNA METHYLTRANSFERASE"/>
    <property type="match status" value="1"/>
</dbReference>
<feature type="active site" description="Proton acceptor" evidence="9">
    <location>
        <position position="165"/>
    </location>
</feature>
<dbReference type="HAMAP" id="MF_01547">
    <property type="entry name" value="RNA_methyltr_E"/>
    <property type="match status" value="1"/>
</dbReference>
<evidence type="ECO:0000256" key="10">
    <source>
        <dbReference type="SAM" id="MobiDB-lite"/>
    </source>
</evidence>
<keyword evidence="7 9" id="KW-0819">tRNA processing</keyword>
<feature type="binding site" evidence="9">
    <location>
        <position position="125"/>
    </location>
    <ligand>
        <name>S-adenosyl-L-methionine</name>
        <dbReference type="ChEBI" id="CHEBI:59789"/>
    </ligand>
</feature>
<dbReference type="InterPro" id="IPR002877">
    <property type="entry name" value="RNA_MeTrfase_FtsJ_dom"/>
</dbReference>
<dbReference type="Pfam" id="PF01728">
    <property type="entry name" value="FtsJ"/>
    <property type="match status" value="1"/>
</dbReference>
<dbReference type="SUPFAM" id="SSF53335">
    <property type="entry name" value="S-adenosyl-L-methionine-dependent methyltransferases"/>
    <property type="match status" value="1"/>
</dbReference>
<protein>
    <recommendedName>
        <fullName evidence="9">Putative tRNA (cytidine(32)/guanosine(34)-2'-O)-methyltransferase</fullName>
        <ecNumber evidence="9">2.1.1.205</ecNumber>
    </recommendedName>
    <alternativeName>
        <fullName evidence="9">2'-O-ribose RNA methyltransferase TRM7 homolog</fullName>
    </alternativeName>
</protein>
<reference evidence="12" key="1">
    <citation type="journal article" date="2019" name="Plant J.">
        <title>Chlorella vulgaris genome assembly and annotation reveals the molecular basis for metabolic acclimation to high light conditions.</title>
        <authorList>
            <person name="Cecchin M."/>
            <person name="Marcolungo L."/>
            <person name="Rossato M."/>
            <person name="Girolomoni L."/>
            <person name="Cosentino E."/>
            <person name="Cuine S."/>
            <person name="Li-Beisson Y."/>
            <person name="Delledonne M."/>
            <person name="Ballottari M."/>
        </authorList>
    </citation>
    <scope>NUCLEOTIDE SEQUENCE</scope>
    <source>
        <strain evidence="12">211/11P</strain>
    </source>
</reference>
<dbReference type="InterPro" id="IPR050082">
    <property type="entry name" value="RNA_methyltr_RlmE"/>
</dbReference>
<dbReference type="InterPro" id="IPR015507">
    <property type="entry name" value="rRNA-MeTfrase_E"/>
</dbReference>
<dbReference type="Proteomes" id="UP001055712">
    <property type="component" value="Unassembled WGS sequence"/>
</dbReference>
<feature type="domain" description="Ribosomal RNA methyltransferase FtsJ" evidence="11">
    <location>
        <begin position="21"/>
        <end position="208"/>
    </location>
</feature>
<keyword evidence="3 9" id="KW-0963">Cytoplasm</keyword>
<dbReference type="EMBL" id="SIDB01000001">
    <property type="protein sequence ID" value="KAI3438636.1"/>
    <property type="molecule type" value="Genomic_DNA"/>
</dbReference>
<comment type="similarity">
    <text evidence="9">Belongs to the class I-like SAM-binding methyltransferase superfamily. RNA methyltransferase RlmE family. TRM7 subfamily.</text>
</comment>
<organism evidence="12 13">
    <name type="scientific">Chlorella vulgaris</name>
    <name type="common">Green alga</name>
    <dbReference type="NCBI Taxonomy" id="3077"/>
    <lineage>
        <taxon>Eukaryota</taxon>
        <taxon>Viridiplantae</taxon>
        <taxon>Chlorophyta</taxon>
        <taxon>core chlorophytes</taxon>
        <taxon>Trebouxiophyceae</taxon>
        <taxon>Chlorellales</taxon>
        <taxon>Chlorellaceae</taxon>
        <taxon>Chlorella clade</taxon>
        <taxon>Chlorella</taxon>
    </lineage>
</organism>
<evidence type="ECO:0000259" key="11">
    <source>
        <dbReference type="Pfam" id="PF01728"/>
    </source>
</evidence>
<feature type="compositionally biased region" description="Basic and acidic residues" evidence="10">
    <location>
        <begin position="307"/>
        <end position="320"/>
    </location>
</feature>
<reference evidence="12" key="2">
    <citation type="submission" date="2020-11" db="EMBL/GenBank/DDBJ databases">
        <authorList>
            <person name="Cecchin M."/>
            <person name="Marcolungo L."/>
            <person name="Rossato M."/>
            <person name="Girolomoni L."/>
            <person name="Cosentino E."/>
            <person name="Cuine S."/>
            <person name="Li-Beisson Y."/>
            <person name="Delledonne M."/>
            <person name="Ballottari M."/>
        </authorList>
    </citation>
    <scope>NUCLEOTIDE SEQUENCE</scope>
    <source>
        <strain evidence="12">211/11P</strain>
        <tissue evidence="12">Whole cell</tissue>
    </source>
</reference>
<dbReference type="AlphaFoldDB" id="A0A9D4TZ55"/>
<dbReference type="PANTHER" id="PTHR10920:SF12">
    <property type="entry name" value="TRNA (CYTIDINE(32)_GUANOSINE(34)-2'-O)-METHYLTRANSFERASE-RELATED"/>
    <property type="match status" value="1"/>
</dbReference>
<dbReference type="GO" id="GO:0002181">
    <property type="term" value="P:cytoplasmic translation"/>
    <property type="evidence" value="ECO:0007669"/>
    <property type="project" value="UniProtKB-UniRule"/>
</dbReference>
<evidence type="ECO:0000313" key="12">
    <source>
        <dbReference type="EMBL" id="KAI3438636.1"/>
    </source>
</evidence>
<evidence type="ECO:0000256" key="2">
    <source>
        <dbReference type="ARBA" id="ARBA00004496"/>
    </source>
</evidence>
<keyword evidence="13" id="KW-1185">Reference proteome</keyword>
<comment type="caution">
    <text evidence="12">The sequence shown here is derived from an EMBL/GenBank/DDBJ whole genome shotgun (WGS) entry which is preliminary data.</text>
</comment>
<dbReference type="OrthoDB" id="289250at2759"/>
<evidence type="ECO:0000256" key="4">
    <source>
        <dbReference type="ARBA" id="ARBA00022603"/>
    </source>
</evidence>
<evidence type="ECO:0000256" key="3">
    <source>
        <dbReference type="ARBA" id="ARBA00022490"/>
    </source>
</evidence>
<evidence type="ECO:0000256" key="7">
    <source>
        <dbReference type="ARBA" id="ARBA00022694"/>
    </source>
</evidence>
<dbReference type="HAMAP" id="MF_03162">
    <property type="entry name" value="RNA_methyltr_E_TRM7"/>
    <property type="match status" value="1"/>
</dbReference>